<dbReference type="RefSeq" id="WP_052743869.1">
    <property type="nucleotide sequence ID" value="NZ_LN829118.1"/>
</dbReference>
<feature type="compositionally biased region" description="Basic and acidic residues" evidence="1">
    <location>
        <begin position="104"/>
        <end position="137"/>
    </location>
</feature>
<feature type="transmembrane region" description="Helical" evidence="2">
    <location>
        <begin position="36"/>
        <end position="56"/>
    </location>
</feature>
<protein>
    <recommendedName>
        <fullName evidence="5">Alpha/beta hydrolase</fullName>
    </recommendedName>
</protein>
<organism evidence="3 4">
    <name type="scientific">Candidatus Filomicrobium marinum</name>
    <dbReference type="NCBI Taxonomy" id="1608628"/>
    <lineage>
        <taxon>Bacteria</taxon>
        <taxon>Pseudomonadati</taxon>
        <taxon>Pseudomonadota</taxon>
        <taxon>Alphaproteobacteria</taxon>
        <taxon>Hyphomicrobiales</taxon>
        <taxon>Hyphomicrobiaceae</taxon>
        <taxon>Filomicrobium</taxon>
    </lineage>
</organism>
<dbReference type="KEGG" id="fiy:BN1229_v1_2390"/>
<dbReference type="InterPro" id="IPR010297">
    <property type="entry name" value="DUF900_hydrolase"/>
</dbReference>
<dbReference type="PANTHER" id="PTHR36513:SF1">
    <property type="entry name" value="TRANSMEMBRANE PROTEIN"/>
    <property type="match status" value="1"/>
</dbReference>
<dbReference type="Pfam" id="PF05990">
    <property type="entry name" value="DUF900"/>
    <property type="match status" value="1"/>
</dbReference>
<evidence type="ECO:0008006" key="5">
    <source>
        <dbReference type="Google" id="ProtNLM"/>
    </source>
</evidence>
<dbReference type="InterPro" id="IPR029058">
    <property type="entry name" value="AB_hydrolase_fold"/>
</dbReference>
<feature type="compositionally biased region" description="Basic and acidic residues" evidence="1">
    <location>
        <begin position="78"/>
        <end position="96"/>
    </location>
</feature>
<feature type="transmembrane region" description="Helical" evidence="2">
    <location>
        <begin position="6"/>
        <end position="27"/>
    </location>
</feature>
<evidence type="ECO:0000313" key="3">
    <source>
        <dbReference type="EMBL" id="CPR19949.1"/>
    </source>
</evidence>
<keyword evidence="2" id="KW-0472">Membrane</keyword>
<dbReference type="AlphaFoldDB" id="A0A0D6JGY8"/>
<dbReference type="Gene3D" id="3.40.50.1820">
    <property type="entry name" value="alpha/beta hydrolase"/>
    <property type="match status" value="1"/>
</dbReference>
<evidence type="ECO:0000256" key="1">
    <source>
        <dbReference type="SAM" id="MobiDB-lite"/>
    </source>
</evidence>
<dbReference type="KEGG" id="fil:BN1229_v1_3531"/>
<keyword evidence="2" id="KW-1133">Transmembrane helix</keyword>
<feature type="compositionally biased region" description="Low complexity" evidence="1">
    <location>
        <begin position="243"/>
        <end position="258"/>
    </location>
</feature>
<dbReference type="SUPFAM" id="SSF53474">
    <property type="entry name" value="alpha/beta-Hydrolases"/>
    <property type="match status" value="1"/>
</dbReference>
<feature type="region of interest" description="Disordered" evidence="1">
    <location>
        <begin position="68"/>
        <end position="267"/>
    </location>
</feature>
<proteinExistence type="predicted"/>
<keyword evidence="4" id="KW-1185">Reference proteome</keyword>
<dbReference type="EMBL" id="LN829119">
    <property type="protein sequence ID" value="CPR19949.1"/>
    <property type="molecule type" value="Genomic_DNA"/>
</dbReference>
<feature type="compositionally biased region" description="Pro residues" evidence="1">
    <location>
        <begin position="222"/>
        <end position="242"/>
    </location>
</feature>
<name>A0A0D6JGY8_9HYPH</name>
<gene>
    <name evidence="3" type="ORF">YBN1229_v1_2390</name>
</gene>
<dbReference type="PANTHER" id="PTHR36513">
    <property type="entry name" value="ABC TRANSMEMBRANE TYPE-1 DOMAIN-CONTAINING PROTEIN"/>
    <property type="match status" value="1"/>
</dbReference>
<evidence type="ECO:0000256" key="2">
    <source>
        <dbReference type="SAM" id="Phobius"/>
    </source>
</evidence>
<dbReference type="Proteomes" id="UP000033187">
    <property type="component" value="Chromosome 1"/>
</dbReference>
<reference evidence="4" key="1">
    <citation type="submission" date="2015-02" db="EMBL/GenBank/DDBJ databases">
        <authorList>
            <person name="Chooi Y.-H."/>
        </authorList>
    </citation>
    <scope>NUCLEOTIDE SEQUENCE [LARGE SCALE GENOMIC DNA]</scope>
    <source>
        <strain evidence="4">strain Y</strain>
    </source>
</reference>
<keyword evidence="2" id="KW-0812">Transmembrane</keyword>
<sequence>MSDFSPTTMIALGVAVFFLCAMVWWAVRRAPPMARIATRIVVGTASLVSLALLFLASEMELRAPLPEVAAPTQQTPEVAEKKQAAKPEGVEPEKDTATASAQEKAARAEARRVEEEAERRIGELAAERKGEMERGAAEKGATAQSSEVLEQERREPSAGAAPSSGGLTQLPEIGGATRGSRATGESSQKKSYSRSFRRPEASGAPPGAKMARPARPEFQPSAVPPPSATPPTATPQIAPPPETEMAAPEAEMAVVPRESATESESEDWSVVPVFYGTDRERKSTNTEATEKITYDWQRGRRLELGRALVTIPKDHVVPMVERPWAIRIPYINVTLYEAEEDPKEHFTIKELKALTREEFLDLVRMRLAGSTRFKEHALVFVHGYKTTFENAIFRTAQISYDLKFDGAPFLYSWPSGGTLQGYTYDRESTAQAEPYLRKFLEMVVSDTGAKKVSIIAHSMGNQLLLRVLQDLKRSLPDGVLISQLVLAAPDVDRDSFEYIVGSIQGIAEGITLYSAANDQALQISRRVNGGVPRAGDVPDDGPIILEGVDTIDATASSMDSIGINHSGYAENNALLEDIGRLISSGLRPPEKRVPTLERVTIDRGTYWRYPAIAVPDVAGTGK</sequence>
<accession>A0A0D6JGY8</accession>
<evidence type="ECO:0000313" key="4">
    <source>
        <dbReference type="Proteomes" id="UP000033187"/>
    </source>
</evidence>